<dbReference type="Gene3D" id="3.40.50.12440">
    <property type="match status" value="1"/>
</dbReference>
<name>A0A9X4KI98_9BACL</name>
<keyword evidence="4" id="KW-1185">Reference proteome</keyword>
<evidence type="ECO:0000259" key="2">
    <source>
        <dbReference type="Pfam" id="PF00384"/>
    </source>
</evidence>
<dbReference type="Proteomes" id="UP001153387">
    <property type="component" value="Unassembled WGS sequence"/>
</dbReference>
<proteinExistence type="predicted"/>
<feature type="domain" description="Molybdopterin oxidoreductase" evidence="2">
    <location>
        <begin position="5"/>
        <end position="85"/>
    </location>
</feature>
<dbReference type="EMBL" id="JAPDHZ010000003">
    <property type="protein sequence ID" value="MDG0792672.1"/>
    <property type="molecule type" value="Genomic_DNA"/>
</dbReference>
<dbReference type="GO" id="GO:0016491">
    <property type="term" value="F:oxidoreductase activity"/>
    <property type="evidence" value="ECO:0007669"/>
    <property type="project" value="InterPro"/>
</dbReference>
<accession>A0A9X4KI98</accession>
<dbReference type="PANTHER" id="PTHR43105:SF2">
    <property type="entry name" value="RESPIRATORY NITRATE REDUCTASE 2 ALPHA CHAIN"/>
    <property type="match status" value="1"/>
</dbReference>
<protein>
    <submittedName>
        <fullName evidence="3">Molybdopterin-dependent oxidoreductase</fullName>
    </submittedName>
</protein>
<feature type="region of interest" description="Disordered" evidence="1">
    <location>
        <begin position="149"/>
        <end position="185"/>
    </location>
</feature>
<dbReference type="SUPFAM" id="SSF53706">
    <property type="entry name" value="Formate dehydrogenase/DMSO reductase, domains 1-3"/>
    <property type="match status" value="1"/>
</dbReference>
<sequence>MPESSDWYNSGYILVWGSNLPMTRTPDAHFLAEARYKGTKVVSISPDYAEYVKFADTWMSVKQGTDGALAMAMGHVILKEFYVDNETDYFIQYAKQYTDFPNLILIEERDGGYAPGRFLLADDLGQGGQQRRVENGRLRRQFRYARGAEGQPRIPLGRGGHLEPAHGTSGRRRTDRPALVHARRP</sequence>
<dbReference type="AlphaFoldDB" id="A0A9X4KI98"/>
<dbReference type="InterPro" id="IPR006656">
    <property type="entry name" value="Mopterin_OxRdtase"/>
</dbReference>
<dbReference type="PANTHER" id="PTHR43105">
    <property type="entry name" value="RESPIRATORY NITRATE REDUCTASE"/>
    <property type="match status" value="1"/>
</dbReference>
<evidence type="ECO:0000256" key="1">
    <source>
        <dbReference type="SAM" id="MobiDB-lite"/>
    </source>
</evidence>
<organism evidence="3 4">
    <name type="scientific">Cohnella ginsengisoli</name>
    <dbReference type="NCBI Taxonomy" id="425004"/>
    <lineage>
        <taxon>Bacteria</taxon>
        <taxon>Bacillati</taxon>
        <taxon>Bacillota</taxon>
        <taxon>Bacilli</taxon>
        <taxon>Bacillales</taxon>
        <taxon>Paenibacillaceae</taxon>
        <taxon>Cohnella</taxon>
    </lineage>
</organism>
<reference evidence="3 4" key="1">
    <citation type="submission" date="2022-10" db="EMBL/GenBank/DDBJ databases">
        <title>Comparative genomic analysis of Cohnella hashimotonis sp. nov., isolated from the International Space Station.</title>
        <authorList>
            <person name="Simpson A."/>
            <person name="Venkateswaran K."/>
        </authorList>
    </citation>
    <scope>NUCLEOTIDE SEQUENCE [LARGE SCALE GENOMIC DNA]</scope>
    <source>
        <strain evidence="3 4">DSM 18997</strain>
    </source>
</reference>
<dbReference type="InterPro" id="IPR050123">
    <property type="entry name" value="Prok_molybdopt-oxidoreductase"/>
</dbReference>
<evidence type="ECO:0000313" key="4">
    <source>
        <dbReference type="Proteomes" id="UP001153387"/>
    </source>
</evidence>
<evidence type="ECO:0000313" key="3">
    <source>
        <dbReference type="EMBL" id="MDG0792672.1"/>
    </source>
</evidence>
<dbReference type="Pfam" id="PF00384">
    <property type="entry name" value="Molybdopterin"/>
    <property type="match status" value="1"/>
</dbReference>
<dbReference type="GO" id="GO:0016020">
    <property type="term" value="C:membrane"/>
    <property type="evidence" value="ECO:0007669"/>
    <property type="project" value="TreeGrafter"/>
</dbReference>
<gene>
    <name evidence="3" type="ORF">OMP38_18665</name>
</gene>
<comment type="caution">
    <text evidence="3">The sequence shown here is derived from an EMBL/GenBank/DDBJ whole genome shotgun (WGS) entry which is preliminary data.</text>
</comment>